<dbReference type="SMART" id="SM00388">
    <property type="entry name" value="HisKA"/>
    <property type="match status" value="1"/>
</dbReference>
<evidence type="ECO:0000256" key="4">
    <source>
        <dbReference type="ARBA" id="ARBA00022679"/>
    </source>
</evidence>
<organism evidence="10 11">
    <name type="scientific">Bacterioplanoides pacificum</name>
    <dbReference type="NCBI Taxonomy" id="1171596"/>
    <lineage>
        <taxon>Bacteria</taxon>
        <taxon>Pseudomonadati</taxon>
        <taxon>Pseudomonadota</taxon>
        <taxon>Gammaproteobacteria</taxon>
        <taxon>Oceanospirillales</taxon>
        <taxon>Oceanospirillaceae</taxon>
        <taxon>Bacterioplanoides</taxon>
    </lineage>
</organism>
<dbReference type="Gene3D" id="3.40.50.2300">
    <property type="match status" value="1"/>
</dbReference>
<dbReference type="CDD" id="cd00075">
    <property type="entry name" value="HATPase"/>
    <property type="match status" value="1"/>
</dbReference>
<keyword evidence="11" id="KW-1185">Reference proteome</keyword>
<dbReference type="Proteomes" id="UP001595722">
    <property type="component" value="Unassembled WGS sequence"/>
</dbReference>
<dbReference type="InterPro" id="IPR001789">
    <property type="entry name" value="Sig_transdc_resp-reg_receiver"/>
</dbReference>
<dbReference type="SUPFAM" id="SSF52172">
    <property type="entry name" value="CheY-like"/>
    <property type="match status" value="1"/>
</dbReference>
<feature type="transmembrane region" description="Helical" evidence="7">
    <location>
        <begin position="32"/>
        <end position="50"/>
    </location>
</feature>
<evidence type="ECO:0000256" key="6">
    <source>
        <dbReference type="PROSITE-ProRule" id="PRU00169"/>
    </source>
</evidence>
<dbReference type="InterPro" id="IPR005467">
    <property type="entry name" value="His_kinase_dom"/>
</dbReference>
<evidence type="ECO:0000313" key="11">
    <source>
        <dbReference type="Proteomes" id="UP001595722"/>
    </source>
</evidence>
<dbReference type="InterPro" id="IPR003661">
    <property type="entry name" value="HisK_dim/P_dom"/>
</dbReference>
<name>A0ABV7VW34_9GAMM</name>
<feature type="domain" description="Response regulatory" evidence="9">
    <location>
        <begin position="464"/>
        <end position="581"/>
    </location>
</feature>
<dbReference type="SUPFAM" id="SSF55874">
    <property type="entry name" value="ATPase domain of HSP90 chaperone/DNA topoisomerase II/histidine kinase"/>
    <property type="match status" value="1"/>
</dbReference>
<evidence type="ECO:0000256" key="3">
    <source>
        <dbReference type="ARBA" id="ARBA00022553"/>
    </source>
</evidence>
<keyword evidence="7" id="KW-0812">Transmembrane</keyword>
<keyword evidence="4 10" id="KW-0808">Transferase</keyword>
<dbReference type="SMART" id="SM00387">
    <property type="entry name" value="HATPase_c"/>
    <property type="match status" value="1"/>
</dbReference>
<dbReference type="SUPFAM" id="SSF47384">
    <property type="entry name" value="Homodimeric domain of signal transducing histidine kinase"/>
    <property type="match status" value="1"/>
</dbReference>
<dbReference type="GO" id="GO:0004673">
    <property type="term" value="F:protein histidine kinase activity"/>
    <property type="evidence" value="ECO:0007669"/>
    <property type="project" value="UniProtKB-EC"/>
</dbReference>
<accession>A0ABV7VW34</accession>
<dbReference type="PRINTS" id="PR00344">
    <property type="entry name" value="BCTRLSENSOR"/>
</dbReference>
<dbReference type="CDD" id="cd00082">
    <property type="entry name" value="HisKA"/>
    <property type="match status" value="1"/>
</dbReference>
<dbReference type="CDD" id="cd00156">
    <property type="entry name" value="REC"/>
    <property type="match status" value="1"/>
</dbReference>
<dbReference type="SMART" id="SM00448">
    <property type="entry name" value="REC"/>
    <property type="match status" value="1"/>
</dbReference>
<dbReference type="Pfam" id="PF02518">
    <property type="entry name" value="HATPase_c"/>
    <property type="match status" value="1"/>
</dbReference>
<comment type="catalytic activity">
    <reaction evidence="1">
        <text>ATP + protein L-histidine = ADP + protein N-phospho-L-histidine.</text>
        <dbReference type="EC" id="2.7.13.3"/>
    </reaction>
</comment>
<evidence type="ECO:0000256" key="2">
    <source>
        <dbReference type="ARBA" id="ARBA00012438"/>
    </source>
</evidence>
<evidence type="ECO:0000256" key="5">
    <source>
        <dbReference type="ARBA" id="ARBA00022777"/>
    </source>
</evidence>
<dbReference type="Gene3D" id="1.10.287.130">
    <property type="match status" value="1"/>
</dbReference>
<evidence type="ECO:0000256" key="7">
    <source>
        <dbReference type="SAM" id="Phobius"/>
    </source>
</evidence>
<dbReference type="EC" id="2.7.13.3" evidence="2"/>
<dbReference type="EMBL" id="JBHRYB010000015">
    <property type="protein sequence ID" value="MFC3681422.1"/>
    <property type="molecule type" value="Genomic_DNA"/>
</dbReference>
<dbReference type="RefSeq" id="WP_376867820.1">
    <property type="nucleotide sequence ID" value="NZ_JBHRYB010000015.1"/>
</dbReference>
<feature type="transmembrane region" description="Helical" evidence="7">
    <location>
        <begin position="94"/>
        <end position="114"/>
    </location>
</feature>
<protein>
    <recommendedName>
        <fullName evidence="2">histidine kinase</fullName>
        <ecNumber evidence="2">2.7.13.3</ecNumber>
    </recommendedName>
</protein>
<feature type="modified residue" description="4-aspartylphosphate" evidence="6">
    <location>
        <position position="515"/>
    </location>
</feature>
<feature type="transmembrane region" description="Helical" evidence="7">
    <location>
        <begin position="171"/>
        <end position="192"/>
    </location>
</feature>
<sequence length="589" mass="66047">MFSRHSFKQHPLRNEIELERHQLFNKEVSSRMVAGVITAILVGTFFVTTASLLSLLIWYCAIALASFSSWRILRRRQSSDARPTQGFILRWHILNLYMALLWGGLWALTPFLFFPHATDVQIFSLILLVILISSTPSVTMGCYPDIYIAFLTPVFFSFAWQLFSVYQEQSWLPIVVIPITYVSLVAFSLMIHQTQMNFIVLRLEHNRDKEKAERATREKHHFLATASHDIRQPLQAAYLYSQALDPQQMSDHNRDISQRLSQSLASASDLLSRLLDMSKLETRSVGAQLQCQSLTPVLHKLCERYRPQAEQQGLALTLYTEPGLAARFDSVLLEQALTNLISNALRYTQQGEISVSARRQSQQLLIEIRDTGIGIAAQDQEIIFDEFVQLNNPGRNAEKGFGLGLSIVNQACKLQHIGLSLDSEQGHGSCFTLQLEACDPAAVVAAETAEITTVSQETSSKPPQVLIVEDNETVLESLNLTLVGWDCDVWCATNLEQLQQQLAQPGCRPDVLISDDLLANGESSDQVIRRVSDHLGQPPATIILTGNTQPERMQQLNGQQALLLHKPVDRQQLQQALQQLTGYCATSPA</sequence>
<dbReference type="InterPro" id="IPR036097">
    <property type="entry name" value="HisK_dim/P_sf"/>
</dbReference>
<dbReference type="PANTHER" id="PTHR43047">
    <property type="entry name" value="TWO-COMPONENT HISTIDINE PROTEIN KINASE"/>
    <property type="match status" value="1"/>
</dbReference>
<dbReference type="Pfam" id="PF00512">
    <property type="entry name" value="HisKA"/>
    <property type="match status" value="1"/>
</dbReference>
<evidence type="ECO:0000256" key="1">
    <source>
        <dbReference type="ARBA" id="ARBA00000085"/>
    </source>
</evidence>
<keyword evidence="5 10" id="KW-0418">Kinase</keyword>
<feature type="transmembrane region" description="Helical" evidence="7">
    <location>
        <begin position="146"/>
        <end position="165"/>
    </location>
</feature>
<feature type="transmembrane region" description="Helical" evidence="7">
    <location>
        <begin position="56"/>
        <end position="73"/>
    </location>
</feature>
<dbReference type="PROSITE" id="PS50109">
    <property type="entry name" value="HIS_KIN"/>
    <property type="match status" value="1"/>
</dbReference>
<reference evidence="11" key="1">
    <citation type="journal article" date="2019" name="Int. J. Syst. Evol. Microbiol.">
        <title>The Global Catalogue of Microorganisms (GCM) 10K type strain sequencing project: providing services to taxonomists for standard genome sequencing and annotation.</title>
        <authorList>
            <consortium name="The Broad Institute Genomics Platform"/>
            <consortium name="The Broad Institute Genome Sequencing Center for Infectious Disease"/>
            <person name="Wu L."/>
            <person name="Ma J."/>
        </authorList>
    </citation>
    <scope>NUCLEOTIDE SEQUENCE [LARGE SCALE GENOMIC DNA]</scope>
    <source>
        <strain evidence="11">KCTC 42424</strain>
    </source>
</reference>
<dbReference type="Gene3D" id="3.30.565.10">
    <property type="entry name" value="Histidine kinase-like ATPase, C-terminal domain"/>
    <property type="match status" value="1"/>
</dbReference>
<proteinExistence type="predicted"/>
<dbReference type="InterPro" id="IPR036890">
    <property type="entry name" value="HATPase_C_sf"/>
</dbReference>
<evidence type="ECO:0000259" key="8">
    <source>
        <dbReference type="PROSITE" id="PS50109"/>
    </source>
</evidence>
<dbReference type="InterPro" id="IPR004358">
    <property type="entry name" value="Sig_transdc_His_kin-like_C"/>
</dbReference>
<gene>
    <name evidence="10" type="ORF">ACFOMG_15060</name>
</gene>
<keyword evidence="7" id="KW-1133">Transmembrane helix</keyword>
<evidence type="ECO:0000259" key="9">
    <source>
        <dbReference type="PROSITE" id="PS50110"/>
    </source>
</evidence>
<evidence type="ECO:0000313" key="10">
    <source>
        <dbReference type="EMBL" id="MFC3681422.1"/>
    </source>
</evidence>
<keyword evidence="3 6" id="KW-0597">Phosphoprotein</keyword>
<dbReference type="PROSITE" id="PS50110">
    <property type="entry name" value="RESPONSE_REGULATORY"/>
    <property type="match status" value="1"/>
</dbReference>
<dbReference type="InterPro" id="IPR003594">
    <property type="entry name" value="HATPase_dom"/>
</dbReference>
<dbReference type="InterPro" id="IPR011006">
    <property type="entry name" value="CheY-like_superfamily"/>
</dbReference>
<keyword evidence="7" id="KW-0472">Membrane</keyword>
<comment type="caution">
    <text evidence="10">The sequence shown here is derived from an EMBL/GenBank/DDBJ whole genome shotgun (WGS) entry which is preliminary data.</text>
</comment>
<dbReference type="PANTHER" id="PTHR43047:SF9">
    <property type="entry name" value="HISTIDINE KINASE"/>
    <property type="match status" value="1"/>
</dbReference>
<feature type="domain" description="Histidine kinase" evidence="8">
    <location>
        <begin position="225"/>
        <end position="439"/>
    </location>
</feature>